<evidence type="ECO:0000313" key="4">
    <source>
        <dbReference type="EMBL" id="UWP60722.1"/>
    </source>
</evidence>
<dbReference type="Gene3D" id="1.10.260.40">
    <property type="entry name" value="lambda repressor-like DNA-binding domains"/>
    <property type="match status" value="1"/>
</dbReference>
<feature type="transmembrane region" description="Helical" evidence="2">
    <location>
        <begin position="233"/>
        <end position="256"/>
    </location>
</feature>
<dbReference type="SMART" id="SM00530">
    <property type="entry name" value="HTH_XRE"/>
    <property type="match status" value="1"/>
</dbReference>
<gene>
    <name evidence="4" type="ORF">NQ502_06725</name>
</gene>
<evidence type="ECO:0000313" key="5">
    <source>
        <dbReference type="Proteomes" id="UP001060164"/>
    </source>
</evidence>
<keyword evidence="2" id="KW-0812">Transmembrane</keyword>
<feature type="transmembrane region" description="Helical" evidence="2">
    <location>
        <begin position="146"/>
        <end position="168"/>
    </location>
</feature>
<dbReference type="InterPro" id="IPR010982">
    <property type="entry name" value="Lambda_DNA-bd_dom_sf"/>
</dbReference>
<dbReference type="PROSITE" id="PS50943">
    <property type="entry name" value="HTH_CROC1"/>
    <property type="match status" value="1"/>
</dbReference>
<accession>A0ABY5VK09</accession>
<feature type="transmembrane region" description="Helical" evidence="2">
    <location>
        <begin position="174"/>
        <end position="195"/>
    </location>
</feature>
<keyword evidence="2" id="KW-0472">Membrane</keyword>
<protein>
    <submittedName>
        <fullName evidence="4">Helix-turn-helix domain-containing protein</fullName>
    </submittedName>
</protein>
<feature type="domain" description="HTH cro/C1-type" evidence="3">
    <location>
        <begin position="11"/>
        <end position="65"/>
    </location>
</feature>
<dbReference type="SUPFAM" id="SSF47413">
    <property type="entry name" value="lambda repressor-like DNA-binding domains"/>
    <property type="match status" value="1"/>
</dbReference>
<evidence type="ECO:0000256" key="1">
    <source>
        <dbReference type="ARBA" id="ARBA00023125"/>
    </source>
</evidence>
<dbReference type="CDD" id="cd00093">
    <property type="entry name" value="HTH_XRE"/>
    <property type="match status" value="1"/>
</dbReference>
<proteinExistence type="predicted"/>
<keyword evidence="1" id="KW-0238">DNA-binding</keyword>
<feature type="transmembrane region" description="Helical" evidence="2">
    <location>
        <begin position="207"/>
        <end position="227"/>
    </location>
</feature>
<dbReference type="PANTHER" id="PTHR46558:SF11">
    <property type="entry name" value="HTH-TYPE TRANSCRIPTIONAL REGULATOR XRE"/>
    <property type="match status" value="1"/>
</dbReference>
<dbReference type="Pfam" id="PF01381">
    <property type="entry name" value="HTH_3"/>
    <property type="match status" value="1"/>
</dbReference>
<keyword evidence="2" id="KW-1133">Transmembrane helix</keyword>
<dbReference type="EMBL" id="CP102290">
    <property type="protein sequence ID" value="UWP60722.1"/>
    <property type="molecule type" value="Genomic_DNA"/>
</dbReference>
<dbReference type="RefSeq" id="WP_028530365.1">
    <property type="nucleotide sequence ID" value="NZ_CABLBR010000002.1"/>
</dbReference>
<sequence length="341" mass="38189">MKEKSTFGKFIIKKRKEKGLTQKELAELLFVTESAVSKWERGVSYPDISLVSDICGVLEITEHELVTASEDVRQREIERQALKFRHMVKAYAWVFYILYGAGLLACLITNLAVDHRLSWFFIVLTAVLTAFSLTSLPMILKKNRALWTLAAFYVSLNLLLFTCCVYTGGDWFGITFVSILFAAVVIFLPFVLRALPLPGGLYRHRTLLCFTVDTVFLFLLVLAACWYNKTAGQFLKTACPITAAGLLLPWIFMLVIRYVRLNPLFRTGICCLAAGIYSYLINGVINSILEGTPPALPVHNFARWSGTYIDGNIKLILLISCVCMGAAFVIGGIVVEVKKQK</sequence>
<feature type="transmembrane region" description="Helical" evidence="2">
    <location>
        <begin position="90"/>
        <end position="113"/>
    </location>
</feature>
<dbReference type="Proteomes" id="UP001060164">
    <property type="component" value="Chromosome"/>
</dbReference>
<dbReference type="PANTHER" id="PTHR46558">
    <property type="entry name" value="TRACRIPTIONAL REGULATORY PROTEIN-RELATED-RELATED"/>
    <property type="match status" value="1"/>
</dbReference>
<evidence type="ECO:0000259" key="3">
    <source>
        <dbReference type="PROSITE" id="PS50943"/>
    </source>
</evidence>
<feature type="transmembrane region" description="Helical" evidence="2">
    <location>
        <begin position="119"/>
        <end position="139"/>
    </location>
</feature>
<feature type="transmembrane region" description="Helical" evidence="2">
    <location>
        <begin position="268"/>
        <end position="289"/>
    </location>
</feature>
<feature type="transmembrane region" description="Helical" evidence="2">
    <location>
        <begin position="315"/>
        <end position="335"/>
    </location>
</feature>
<evidence type="ECO:0000256" key="2">
    <source>
        <dbReference type="SAM" id="Phobius"/>
    </source>
</evidence>
<reference evidence="4" key="1">
    <citation type="journal article" date="2022" name="Cell">
        <title>Design, construction, and in vivo augmentation of a complex gut microbiome.</title>
        <authorList>
            <person name="Cheng A.G."/>
            <person name="Ho P.Y."/>
            <person name="Aranda-Diaz A."/>
            <person name="Jain S."/>
            <person name="Yu F.B."/>
            <person name="Meng X."/>
            <person name="Wang M."/>
            <person name="Iakiviak M."/>
            <person name="Nagashima K."/>
            <person name="Zhao A."/>
            <person name="Murugkar P."/>
            <person name="Patil A."/>
            <person name="Atabakhsh K."/>
            <person name="Weakley A."/>
            <person name="Yan J."/>
            <person name="Brumbaugh A.R."/>
            <person name="Higginbottom S."/>
            <person name="Dimas A."/>
            <person name="Shiver A.L."/>
            <person name="Deutschbauer A."/>
            <person name="Neff N."/>
            <person name="Sonnenburg J.L."/>
            <person name="Huang K.C."/>
            <person name="Fischbach M.A."/>
        </authorList>
    </citation>
    <scope>NUCLEOTIDE SEQUENCE</scope>
    <source>
        <strain evidence="4">DSM 19829</strain>
    </source>
</reference>
<keyword evidence="5" id="KW-1185">Reference proteome</keyword>
<dbReference type="InterPro" id="IPR001387">
    <property type="entry name" value="Cro/C1-type_HTH"/>
</dbReference>
<name>A0ABY5VK09_9FIRM</name>
<organism evidence="4 5">
    <name type="scientific">Ruminococcus gauvreauii</name>
    <dbReference type="NCBI Taxonomy" id="438033"/>
    <lineage>
        <taxon>Bacteria</taxon>
        <taxon>Bacillati</taxon>
        <taxon>Bacillota</taxon>
        <taxon>Clostridia</taxon>
        <taxon>Eubacteriales</taxon>
        <taxon>Oscillospiraceae</taxon>
        <taxon>Ruminococcus</taxon>
    </lineage>
</organism>